<feature type="region of interest" description="Disordered" evidence="1">
    <location>
        <begin position="1"/>
        <end position="44"/>
    </location>
</feature>
<name>Q6B8A9_IXOPA</name>
<reference evidence="2" key="1">
    <citation type="journal article" date="2005" name="Insect Biochem. Mol. Biol.">
        <title>The transcriptome of the salivary glands of the female western black-legged tick Ixodes pacificus (Acari: Ixodidae).</title>
        <authorList>
            <person name="Francischetti I.M."/>
            <person name="My Pham V."/>
            <person name="Mans B.J."/>
            <person name="Andersen J.F."/>
            <person name="Mather T.N."/>
            <person name="Lane R.S."/>
            <person name="Ribeiro J.M."/>
        </authorList>
    </citation>
    <scope>NUCLEOTIDE SEQUENCE</scope>
    <source>
        <tissue evidence="2">Salivary gland</tissue>
    </source>
</reference>
<dbReference type="EMBL" id="AY674238">
    <property type="protein sequence ID" value="AAT92171.1"/>
    <property type="molecule type" value="mRNA"/>
</dbReference>
<accession>Q6B8A9</accession>
<organism evidence="2">
    <name type="scientific">Ixodes pacificus</name>
    <name type="common">Western black-legged tick</name>
    <dbReference type="NCBI Taxonomy" id="29930"/>
    <lineage>
        <taxon>Eukaryota</taxon>
        <taxon>Metazoa</taxon>
        <taxon>Ecdysozoa</taxon>
        <taxon>Arthropoda</taxon>
        <taxon>Chelicerata</taxon>
        <taxon>Arachnida</taxon>
        <taxon>Acari</taxon>
        <taxon>Parasitiformes</taxon>
        <taxon>Ixodida</taxon>
        <taxon>Ixodoidea</taxon>
        <taxon>Ixodidae</taxon>
        <taxon>Ixodinae</taxon>
        <taxon>Ixodes</taxon>
    </lineage>
</organism>
<evidence type="ECO:0000313" key="2">
    <source>
        <dbReference type="EMBL" id="AAT92171.1"/>
    </source>
</evidence>
<proteinExistence type="evidence at transcript level"/>
<feature type="compositionally biased region" description="Basic residues" evidence="1">
    <location>
        <begin position="27"/>
        <end position="41"/>
    </location>
</feature>
<sequence length="66" mass="7279">MGPSSQSFSVPSSARKVRRTGAEPPNKRRLATHRSTARKKYGSSSNVSFVSLFLPGELEHKVLMFS</sequence>
<dbReference type="AlphaFoldDB" id="Q6B8A9"/>
<protein>
    <submittedName>
        <fullName evidence="2">Uncharacterized protein</fullName>
    </submittedName>
</protein>
<feature type="compositionally biased region" description="Low complexity" evidence="1">
    <location>
        <begin position="1"/>
        <end position="13"/>
    </location>
</feature>
<evidence type="ECO:0000256" key="1">
    <source>
        <dbReference type="SAM" id="MobiDB-lite"/>
    </source>
</evidence>